<dbReference type="InterPro" id="IPR011008">
    <property type="entry name" value="Dimeric_a/b-barrel"/>
</dbReference>
<sequence length="78" mass="8256">MSISGYILIQTEVGTAASVAEEIRKLPGVVAADDVIGPYDVITQCHAESIDELGRLVAGRMQMIAGVTRTTTCIVVHL</sequence>
<evidence type="ECO:0000313" key="4">
    <source>
        <dbReference type="EMBL" id="CAB4897972.1"/>
    </source>
</evidence>
<dbReference type="Gene3D" id="3.30.70.920">
    <property type="match status" value="1"/>
</dbReference>
<dbReference type="SUPFAM" id="SSF54909">
    <property type="entry name" value="Dimeric alpha+beta barrel"/>
    <property type="match status" value="1"/>
</dbReference>
<evidence type="ECO:0000313" key="5">
    <source>
        <dbReference type="EMBL" id="CAB5027871.1"/>
    </source>
</evidence>
<gene>
    <name evidence="2" type="ORF">UFOPK2754_00050</name>
    <name evidence="3" type="ORF">UFOPK3139_00318</name>
    <name evidence="4" type="ORF">UFOPK3543_00694</name>
    <name evidence="5" type="ORF">UFOPK3967_03196</name>
</gene>
<organism evidence="5">
    <name type="scientific">freshwater metagenome</name>
    <dbReference type="NCBI Taxonomy" id="449393"/>
    <lineage>
        <taxon>unclassified sequences</taxon>
        <taxon>metagenomes</taxon>
        <taxon>ecological metagenomes</taxon>
    </lineage>
</organism>
<reference evidence="5" key="1">
    <citation type="submission" date="2020-05" db="EMBL/GenBank/DDBJ databases">
        <authorList>
            <person name="Chiriac C."/>
            <person name="Salcher M."/>
            <person name="Ghai R."/>
            <person name="Kavagutti S V."/>
        </authorList>
    </citation>
    <scope>NUCLEOTIDE SEQUENCE</scope>
</reference>
<dbReference type="AlphaFoldDB" id="A0A6J7RGQ6"/>
<dbReference type="InterPro" id="IPR019887">
    <property type="entry name" value="Tscrpt_reg_AsnC/Lrp_C"/>
</dbReference>
<dbReference type="EMBL" id="CAFABA010000007">
    <property type="protein sequence ID" value="CAB4815457.1"/>
    <property type="molecule type" value="Genomic_DNA"/>
</dbReference>
<evidence type="ECO:0000313" key="3">
    <source>
        <dbReference type="EMBL" id="CAB4815457.1"/>
    </source>
</evidence>
<proteinExistence type="predicted"/>
<feature type="domain" description="Transcription regulator AsnC/Lrp ligand binding" evidence="1">
    <location>
        <begin position="7"/>
        <end position="76"/>
    </location>
</feature>
<accession>A0A6J7RGQ6</accession>
<protein>
    <submittedName>
        <fullName evidence="5">Unannotated protein</fullName>
    </submittedName>
</protein>
<evidence type="ECO:0000313" key="2">
    <source>
        <dbReference type="EMBL" id="CAB4724602.1"/>
    </source>
</evidence>
<evidence type="ECO:0000259" key="1">
    <source>
        <dbReference type="Pfam" id="PF01037"/>
    </source>
</evidence>
<dbReference type="EMBL" id="CAFBOS010000336">
    <property type="protein sequence ID" value="CAB5027871.1"/>
    <property type="molecule type" value="Genomic_DNA"/>
</dbReference>
<dbReference type="EMBL" id="CAFBMH010000016">
    <property type="protein sequence ID" value="CAB4897972.1"/>
    <property type="molecule type" value="Genomic_DNA"/>
</dbReference>
<name>A0A6J7RGQ6_9ZZZZ</name>
<dbReference type="Pfam" id="PF01037">
    <property type="entry name" value="AsnC_trans_reg"/>
    <property type="match status" value="1"/>
</dbReference>
<dbReference type="EMBL" id="CAEZYR010000001">
    <property type="protein sequence ID" value="CAB4724602.1"/>
    <property type="molecule type" value="Genomic_DNA"/>
</dbReference>